<dbReference type="InterPro" id="IPR003439">
    <property type="entry name" value="ABC_transporter-like_ATP-bd"/>
</dbReference>
<dbReference type="STRING" id="467210.HMPREF1866_00298"/>
<protein>
    <submittedName>
        <fullName evidence="5">ABC transporter, ATP-binding protein</fullName>
    </submittedName>
</protein>
<evidence type="ECO:0000256" key="2">
    <source>
        <dbReference type="ARBA" id="ARBA00022741"/>
    </source>
</evidence>
<dbReference type="Pfam" id="PF00005">
    <property type="entry name" value="ABC_tran"/>
    <property type="match status" value="1"/>
</dbReference>
<dbReference type="PROSITE" id="PS50893">
    <property type="entry name" value="ABC_TRANSPORTER_2"/>
    <property type="match status" value="1"/>
</dbReference>
<dbReference type="PROSITE" id="PS00211">
    <property type="entry name" value="ABC_TRANSPORTER_1"/>
    <property type="match status" value="1"/>
</dbReference>
<dbReference type="InterPro" id="IPR017871">
    <property type="entry name" value="ABC_transporter-like_CS"/>
</dbReference>
<dbReference type="SMART" id="SM00382">
    <property type="entry name" value="AAA"/>
    <property type="match status" value="1"/>
</dbReference>
<dbReference type="PANTHER" id="PTHR42781">
    <property type="entry name" value="SPERMIDINE/PUTRESCINE IMPORT ATP-BINDING PROTEIN POTA"/>
    <property type="match status" value="1"/>
</dbReference>
<organism evidence="5 6">
    <name type="scientific">Lachnoanaerobaculum saburreum</name>
    <dbReference type="NCBI Taxonomy" id="467210"/>
    <lineage>
        <taxon>Bacteria</taxon>
        <taxon>Bacillati</taxon>
        <taxon>Bacillota</taxon>
        <taxon>Clostridia</taxon>
        <taxon>Lachnospirales</taxon>
        <taxon>Lachnospiraceae</taxon>
        <taxon>Lachnoanaerobaculum</taxon>
    </lineage>
</organism>
<dbReference type="Gene3D" id="3.40.50.300">
    <property type="entry name" value="P-loop containing nucleotide triphosphate hydrolases"/>
    <property type="match status" value="1"/>
</dbReference>
<keyword evidence="2" id="KW-0547">Nucleotide-binding</keyword>
<gene>
    <name evidence="5" type="ORF">HMPREF1866_00298</name>
</gene>
<evidence type="ECO:0000256" key="1">
    <source>
        <dbReference type="ARBA" id="ARBA00022448"/>
    </source>
</evidence>
<dbReference type="OrthoDB" id="9802264at2"/>
<dbReference type="GO" id="GO:0005524">
    <property type="term" value="F:ATP binding"/>
    <property type="evidence" value="ECO:0007669"/>
    <property type="project" value="UniProtKB-KW"/>
</dbReference>
<evidence type="ECO:0000256" key="3">
    <source>
        <dbReference type="ARBA" id="ARBA00022840"/>
    </source>
</evidence>
<dbReference type="InterPro" id="IPR003593">
    <property type="entry name" value="AAA+_ATPase"/>
</dbReference>
<dbReference type="PATRIC" id="fig|467210.3.peg.293"/>
<dbReference type="Proteomes" id="UP000070394">
    <property type="component" value="Unassembled WGS sequence"/>
</dbReference>
<name>A0A133ZZJ0_9FIRM</name>
<dbReference type="InterPro" id="IPR050093">
    <property type="entry name" value="ABC_SmlMolc_Importer"/>
</dbReference>
<accession>A0A133ZZJ0</accession>
<comment type="caution">
    <text evidence="5">The sequence shown here is derived from an EMBL/GenBank/DDBJ whole genome shotgun (WGS) entry which is preliminary data.</text>
</comment>
<dbReference type="SUPFAM" id="SSF52540">
    <property type="entry name" value="P-loop containing nucleoside triphosphate hydrolases"/>
    <property type="match status" value="1"/>
</dbReference>
<dbReference type="GO" id="GO:0016887">
    <property type="term" value="F:ATP hydrolysis activity"/>
    <property type="evidence" value="ECO:0007669"/>
    <property type="project" value="InterPro"/>
</dbReference>
<reference evidence="6" key="1">
    <citation type="submission" date="2016-01" db="EMBL/GenBank/DDBJ databases">
        <authorList>
            <person name="Mitreva M."/>
            <person name="Pepin K.H."/>
            <person name="Mihindukulasuriya K.A."/>
            <person name="Fulton R."/>
            <person name="Fronick C."/>
            <person name="O'Laughlin M."/>
            <person name="Miner T."/>
            <person name="Herter B."/>
            <person name="Rosa B.A."/>
            <person name="Cordes M."/>
            <person name="Tomlinson C."/>
            <person name="Wollam A."/>
            <person name="Palsikar V.B."/>
            <person name="Mardis E.R."/>
            <person name="Wilson R.K."/>
        </authorList>
    </citation>
    <scope>NUCLEOTIDE SEQUENCE [LARGE SCALE GENOMIC DNA]</scope>
    <source>
        <strain evidence="6">DNF00896</strain>
    </source>
</reference>
<proteinExistence type="predicted"/>
<keyword evidence="6" id="KW-1185">Reference proteome</keyword>
<keyword evidence="1" id="KW-0813">Transport</keyword>
<evidence type="ECO:0000313" key="5">
    <source>
        <dbReference type="EMBL" id="KXB60847.1"/>
    </source>
</evidence>
<dbReference type="RefSeq" id="WP_060930286.1">
    <property type="nucleotide sequence ID" value="NZ_KQ959775.1"/>
</dbReference>
<keyword evidence="3 5" id="KW-0067">ATP-binding</keyword>
<evidence type="ECO:0000313" key="6">
    <source>
        <dbReference type="Proteomes" id="UP000070394"/>
    </source>
</evidence>
<sequence>MLELNVKKKLNSFTLEVNCKLDNNRIGILGGSGAGKSMILKMIAGIEKPDSGYIKLDGKLLFDSQKKIDIKPQDRHIGYCFQNYALFPHLSVYENITIGLDNAGKSLAGEFLGKFELTQIKDARPNRISGGQAARVAMARILIRKPKVLLFDEAFSALDIYLRDHIQEEISSILKDFEGSAIFVSHSRDEIYRLCESMIVIDSGKMTNLGNTKGIFKNPETKNAAILTGCKNISDIRYIDENTLEALDWGVSFKFSETLPKGLSSVGIRAHDFYPVWGKSEGNIFEFRLKSKAKLPFEDNYYIKTCGGQDITWLVQRDMKELIEKKGLPDFLKVDEKDILLLK</sequence>
<evidence type="ECO:0000259" key="4">
    <source>
        <dbReference type="PROSITE" id="PS50893"/>
    </source>
</evidence>
<feature type="domain" description="ABC transporter" evidence="4">
    <location>
        <begin position="1"/>
        <end position="228"/>
    </location>
</feature>
<dbReference type="AlphaFoldDB" id="A0A133ZZJ0"/>
<dbReference type="EMBL" id="LSDA01000010">
    <property type="protein sequence ID" value="KXB60847.1"/>
    <property type="molecule type" value="Genomic_DNA"/>
</dbReference>
<dbReference type="InterPro" id="IPR027417">
    <property type="entry name" value="P-loop_NTPase"/>
</dbReference>
<dbReference type="PANTHER" id="PTHR42781:SF4">
    <property type="entry name" value="SPERMIDINE_PUTRESCINE IMPORT ATP-BINDING PROTEIN POTA"/>
    <property type="match status" value="1"/>
</dbReference>